<protein>
    <recommendedName>
        <fullName evidence="3">DUF262 domain-containing protein</fullName>
    </recommendedName>
</protein>
<accession>A0A1I3MR65</accession>
<dbReference type="Proteomes" id="UP000198649">
    <property type="component" value="Unassembled WGS sequence"/>
</dbReference>
<gene>
    <name evidence="1" type="ORF">SAMN05216561_1163</name>
</gene>
<dbReference type="EMBL" id="FOQG01000016">
    <property type="protein sequence ID" value="SFI99205.1"/>
    <property type="molecule type" value="Genomic_DNA"/>
</dbReference>
<reference evidence="1 2" key="1">
    <citation type="submission" date="2016-10" db="EMBL/GenBank/DDBJ databases">
        <authorList>
            <person name="de Groot N.N."/>
        </authorList>
    </citation>
    <scope>NUCLEOTIDE SEQUENCE [LARGE SCALE GENOMIC DNA]</scope>
    <source>
        <strain evidence="1 2">CGMCC 1.11156</strain>
    </source>
</reference>
<proteinExistence type="predicted"/>
<sequence length="66" mass="7682">METNVRTPLDVFNLPQHLVVPLFQRPYVWDETEQWLPLWQDVRRLAEPCASELSETPPLSSFPCTG</sequence>
<evidence type="ECO:0000313" key="2">
    <source>
        <dbReference type="Proteomes" id="UP000198649"/>
    </source>
</evidence>
<keyword evidence="2" id="KW-1185">Reference proteome</keyword>
<evidence type="ECO:0008006" key="3">
    <source>
        <dbReference type="Google" id="ProtNLM"/>
    </source>
</evidence>
<organism evidence="1 2">
    <name type="scientific">Nocardioides psychrotolerans</name>
    <dbReference type="NCBI Taxonomy" id="1005945"/>
    <lineage>
        <taxon>Bacteria</taxon>
        <taxon>Bacillati</taxon>
        <taxon>Actinomycetota</taxon>
        <taxon>Actinomycetes</taxon>
        <taxon>Propionibacteriales</taxon>
        <taxon>Nocardioidaceae</taxon>
        <taxon>Nocardioides</taxon>
    </lineage>
</organism>
<evidence type="ECO:0000313" key="1">
    <source>
        <dbReference type="EMBL" id="SFI99205.1"/>
    </source>
</evidence>
<name>A0A1I3MR65_9ACTN</name>
<dbReference type="AlphaFoldDB" id="A0A1I3MR65"/>
<dbReference type="STRING" id="1005945.SAMN05216561_1163"/>